<dbReference type="Gene3D" id="3.40.50.2300">
    <property type="match status" value="1"/>
</dbReference>
<evidence type="ECO:0000259" key="2">
    <source>
        <dbReference type="PROSITE" id="PS50110"/>
    </source>
</evidence>
<organism evidence="3 4">
    <name type="scientific">Symplocastrum torsivum CPER-KK1</name>
    <dbReference type="NCBI Taxonomy" id="450513"/>
    <lineage>
        <taxon>Bacteria</taxon>
        <taxon>Bacillati</taxon>
        <taxon>Cyanobacteriota</taxon>
        <taxon>Cyanophyceae</taxon>
        <taxon>Oscillatoriophycideae</taxon>
        <taxon>Oscillatoriales</taxon>
        <taxon>Microcoleaceae</taxon>
        <taxon>Symplocastrum</taxon>
    </lineage>
</organism>
<name>A0A951PV10_9CYAN</name>
<evidence type="ECO:0000313" key="4">
    <source>
        <dbReference type="Proteomes" id="UP000753908"/>
    </source>
</evidence>
<gene>
    <name evidence="3" type="ORF">KME25_34520</name>
</gene>
<dbReference type="InterPro" id="IPR011006">
    <property type="entry name" value="CheY-like_superfamily"/>
</dbReference>
<dbReference type="PROSITE" id="PS50110">
    <property type="entry name" value="RESPONSE_REGULATORY"/>
    <property type="match status" value="1"/>
</dbReference>
<dbReference type="GO" id="GO:0000160">
    <property type="term" value="P:phosphorelay signal transduction system"/>
    <property type="evidence" value="ECO:0007669"/>
    <property type="project" value="InterPro"/>
</dbReference>
<dbReference type="InterPro" id="IPR001789">
    <property type="entry name" value="Sig_transdc_resp-reg_receiver"/>
</dbReference>
<evidence type="ECO:0000256" key="1">
    <source>
        <dbReference type="PROSITE-ProRule" id="PRU00169"/>
    </source>
</evidence>
<feature type="domain" description="Response regulatory" evidence="2">
    <location>
        <begin position="1"/>
        <end position="65"/>
    </location>
</feature>
<dbReference type="EMBL" id="JAHHIF010000103">
    <property type="protein sequence ID" value="MBW4549474.1"/>
    <property type="molecule type" value="Genomic_DNA"/>
</dbReference>
<dbReference type="AlphaFoldDB" id="A0A951PV10"/>
<sequence>MPELDGYRLMRQVRLPASEGQISAIALTAYAGDVNQQQAVTVGFQMHVPNPVELEKLARAIANLVR</sequence>
<proteinExistence type="predicted"/>
<dbReference type="Proteomes" id="UP000753908">
    <property type="component" value="Unassembled WGS sequence"/>
</dbReference>
<evidence type="ECO:0000313" key="3">
    <source>
        <dbReference type="EMBL" id="MBW4549474.1"/>
    </source>
</evidence>
<comment type="caution">
    <text evidence="1">Lacks conserved residue(s) required for the propagation of feature annotation.</text>
</comment>
<reference evidence="3" key="2">
    <citation type="journal article" date="2022" name="Microbiol. Resour. Announc.">
        <title>Metagenome Sequencing to Explore Phylogenomics of Terrestrial Cyanobacteria.</title>
        <authorList>
            <person name="Ward R.D."/>
            <person name="Stajich J.E."/>
            <person name="Johansen J.R."/>
            <person name="Huntemann M."/>
            <person name="Clum A."/>
            <person name="Foster B."/>
            <person name="Foster B."/>
            <person name="Roux S."/>
            <person name="Palaniappan K."/>
            <person name="Varghese N."/>
            <person name="Mukherjee S."/>
            <person name="Reddy T.B.K."/>
            <person name="Daum C."/>
            <person name="Copeland A."/>
            <person name="Chen I.A."/>
            <person name="Ivanova N.N."/>
            <person name="Kyrpides N.C."/>
            <person name="Shapiro N."/>
            <person name="Eloe-Fadrosh E.A."/>
            <person name="Pietrasiak N."/>
        </authorList>
    </citation>
    <scope>NUCLEOTIDE SEQUENCE</scope>
    <source>
        <strain evidence="3">CPER-KK1</strain>
    </source>
</reference>
<comment type="caution">
    <text evidence="3">The sequence shown here is derived from an EMBL/GenBank/DDBJ whole genome shotgun (WGS) entry which is preliminary data.</text>
</comment>
<dbReference type="SUPFAM" id="SSF52172">
    <property type="entry name" value="CheY-like"/>
    <property type="match status" value="1"/>
</dbReference>
<accession>A0A951PV10</accession>
<protein>
    <recommendedName>
        <fullName evidence="2">Response regulatory domain-containing protein</fullName>
    </recommendedName>
</protein>
<reference evidence="3" key="1">
    <citation type="submission" date="2021-05" db="EMBL/GenBank/DDBJ databases">
        <authorList>
            <person name="Pietrasiak N."/>
            <person name="Ward R."/>
            <person name="Stajich J.E."/>
            <person name="Kurbessoian T."/>
        </authorList>
    </citation>
    <scope>NUCLEOTIDE SEQUENCE</scope>
    <source>
        <strain evidence="3">CPER-KK1</strain>
    </source>
</reference>